<dbReference type="EMBL" id="BAAATE010000064">
    <property type="protein sequence ID" value="GAA2701021.1"/>
    <property type="molecule type" value="Genomic_DNA"/>
</dbReference>
<dbReference type="Proteomes" id="UP001501666">
    <property type="component" value="Unassembled WGS sequence"/>
</dbReference>
<gene>
    <name evidence="1" type="ORF">GCM10010412_098520</name>
</gene>
<evidence type="ECO:0000313" key="1">
    <source>
        <dbReference type="EMBL" id="GAA2701021.1"/>
    </source>
</evidence>
<evidence type="ECO:0000313" key="2">
    <source>
        <dbReference type="Proteomes" id="UP001501666"/>
    </source>
</evidence>
<keyword evidence="2" id="KW-1185">Reference proteome</keyword>
<protein>
    <recommendedName>
        <fullName evidence="3">Transposase</fullName>
    </recommendedName>
</protein>
<proteinExistence type="predicted"/>
<evidence type="ECO:0008006" key="3">
    <source>
        <dbReference type="Google" id="ProtNLM"/>
    </source>
</evidence>
<name>A0ABP6FTD9_9ACTN</name>
<dbReference type="RefSeq" id="WP_346157808.1">
    <property type="nucleotide sequence ID" value="NZ_BAAATE010000064.1"/>
</dbReference>
<accession>A0ABP6FTD9</accession>
<comment type="caution">
    <text evidence="1">The sequence shown here is derived from an EMBL/GenBank/DDBJ whole genome shotgun (WGS) entry which is preliminary data.</text>
</comment>
<organism evidence="1 2">
    <name type="scientific">Nonomuraea recticatena</name>
    <dbReference type="NCBI Taxonomy" id="46178"/>
    <lineage>
        <taxon>Bacteria</taxon>
        <taxon>Bacillati</taxon>
        <taxon>Actinomycetota</taxon>
        <taxon>Actinomycetes</taxon>
        <taxon>Streptosporangiales</taxon>
        <taxon>Streptosporangiaceae</taxon>
        <taxon>Nonomuraea</taxon>
    </lineage>
</organism>
<reference evidence="2" key="1">
    <citation type="journal article" date="2019" name="Int. J. Syst. Evol. Microbiol.">
        <title>The Global Catalogue of Microorganisms (GCM) 10K type strain sequencing project: providing services to taxonomists for standard genome sequencing and annotation.</title>
        <authorList>
            <consortium name="The Broad Institute Genomics Platform"/>
            <consortium name="The Broad Institute Genome Sequencing Center for Infectious Disease"/>
            <person name="Wu L."/>
            <person name="Ma J."/>
        </authorList>
    </citation>
    <scope>NUCLEOTIDE SEQUENCE [LARGE SCALE GENOMIC DNA]</scope>
    <source>
        <strain evidence="2">JCM 6835</strain>
    </source>
</reference>
<sequence>MIMLVALRRGQRTAKIFEAEGQSRAIDQVFQAVHRNDPDPKLLAY</sequence>